<dbReference type="EMBL" id="APCN01004545">
    <property type="status" value="NOT_ANNOTATED_CDS"/>
    <property type="molecule type" value="Genomic_DNA"/>
</dbReference>
<protein>
    <submittedName>
        <fullName evidence="2">Uncharacterized protein</fullName>
    </submittedName>
</protein>
<dbReference type="Proteomes" id="UP000075840">
    <property type="component" value="Unassembled WGS sequence"/>
</dbReference>
<feature type="compositionally biased region" description="Basic and acidic residues" evidence="1">
    <location>
        <begin position="139"/>
        <end position="151"/>
    </location>
</feature>
<evidence type="ECO:0000313" key="3">
    <source>
        <dbReference type="Proteomes" id="UP000075840"/>
    </source>
</evidence>
<feature type="compositionally biased region" description="Basic residues" evidence="1">
    <location>
        <begin position="152"/>
        <end position="174"/>
    </location>
</feature>
<feature type="compositionally biased region" description="Basic residues" evidence="1">
    <location>
        <begin position="184"/>
        <end position="211"/>
    </location>
</feature>
<keyword evidence="3" id="KW-1185">Reference proteome</keyword>
<evidence type="ECO:0000256" key="1">
    <source>
        <dbReference type="SAM" id="MobiDB-lite"/>
    </source>
</evidence>
<organism evidence="2 3">
    <name type="scientific">Anopheles arabiensis</name>
    <name type="common">Mosquito</name>
    <dbReference type="NCBI Taxonomy" id="7173"/>
    <lineage>
        <taxon>Eukaryota</taxon>
        <taxon>Metazoa</taxon>
        <taxon>Ecdysozoa</taxon>
        <taxon>Arthropoda</taxon>
        <taxon>Hexapoda</taxon>
        <taxon>Insecta</taxon>
        <taxon>Pterygota</taxon>
        <taxon>Neoptera</taxon>
        <taxon>Endopterygota</taxon>
        <taxon>Diptera</taxon>
        <taxon>Nematocera</taxon>
        <taxon>Culicoidea</taxon>
        <taxon>Culicidae</taxon>
        <taxon>Anophelinae</taxon>
        <taxon>Anopheles</taxon>
    </lineage>
</organism>
<dbReference type="KEGG" id="aara:120900503"/>
<proteinExistence type="predicted"/>
<dbReference type="RefSeq" id="XP_040163518.1">
    <property type="nucleotide sequence ID" value="XM_040307584.1"/>
</dbReference>
<dbReference type="VEuPathDB" id="VectorBase:AARA015038"/>
<feature type="region of interest" description="Disordered" evidence="1">
    <location>
        <begin position="139"/>
        <end position="211"/>
    </location>
</feature>
<dbReference type="AlphaFoldDB" id="A0A182IHW8"/>
<reference evidence="2" key="1">
    <citation type="submission" date="2022-08" db="UniProtKB">
        <authorList>
            <consortium name="EnsemblMetazoa"/>
        </authorList>
    </citation>
    <scope>IDENTIFICATION</scope>
    <source>
        <strain evidence="2">Dongola</strain>
    </source>
</reference>
<dbReference type="VEuPathDB" id="VectorBase:AARA21_005850"/>
<name>A0A182IHW8_ANOAR</name>
<accession>A0A182IHW8</accession>
<dbReference type="EnsemblMetazoa" id="AARA015038-RA">
    <property type="protein sequence ID" value="AARA015038-PA"/>
    <property type="gene ID" value="AARA015038"/>
</dbReference>
<evidence type="ECO:0000313" key="2">
    <source>
        <dbReference type="EnsemblMetazoa" id="AARA015038-PA"/>
    </source>
</evidence>
<feature type="region of interest" description="Disordered" evidence="1">
    <location>
        <begin position="101"/>
        <end position="125"/>
    </location>
</feature>
<dbReference type="GeneID" id="120900503"/>
<sequence>MMPYILSILHNSGTPQDVISICEKLPQFSSSSEIPEGDLKSPTEEALEKALRMGLIRRNARNKTYTLANKWFLPETQSFQLELQEIVRNMPQTLAAALDPANQDVPTSSNHPMDCMGPGMTQRRSPAQIRAIAIYRRMREQREREEREAAARSRKRRNSRSRSRSRSGARRTRRASTSTSRARPQSKRRSSSRSRSRSTARNRSTSRSRRR</sequence>